<evidence type="ECO:0000313" key="1">
    <source>
        <dbReference type="EMBL" id="KFM19450.1"/>
    </source>
</evidence>
<reference evidence="1 2" key="1">
    <citation type="submission" date="2014-06" db="EMBL/GenBank/DDBJ databases">
        <authorList>
            <person name="Ngugi D.K."/>
            <person name="Blom J."/>
            <person name="Alam I."/>
            <person name="Rashid M."/>
            <person name="Baalawi W."/>
            <person name="Zhang G."/>
            <person name="Hikmawan T."/>
            <person name="Guan Y."/>
            <person name="Antunes A."/>
            <person name="Siam R."/>
            <person name="El-Dorry H."/>
            <person name="Bajic V."/>
            <person name="Stingl U."/>
        </authorList>
    </citation>
    <scope>NUCLEOTIDE SEQUENCE [LARGE SCALE GENOMIC DNA]</scope>
    <source>
        <strain evidence="1">SCGC AAA799-P11</strain>
    </source>
</reference>
<evidence type="ECO:0000313" key="2">
    <source>
        <dbReference type="Proteomes" id="UP000029387"/>
    </source>
</evidence>
<name>A0A087S146_9ARCH</name>
<gene>
    <name evidence="1" type="ORF">AAA799P11_00774</name>
</gene>
<dbReference type="AlphaFoldDB" id="A0A087S146"/>
<accession>A0A087S146</accession>
<dbReference type="Proteomes" id="UP000029387">
    <property type="component" value="Unassembled WGS sequence"/>
</dbReference>
<feature type="non-terminal residue" evidence="1">
    <location>
        <position position="33"/>
    </location>
</feature>
<keyword evidence="2" id="KW-1185">Reference proteome</keyword>
<proteinExistence type="predicted"/>
<dbReference type="EMBL" id="JOSZ01000008">
    <property type="protein sequence ID" value="KFM19450.1"/>
    <property type="molecule type" value="Genomic_DNA"/>
</dbReference>
<organism evidence="1 2">
    <name type="scientific">Marine Group I thaumarchaeote SCGC AAA799-P11</name>
    <dbReference type="NCBI Taxonomy" id="1502295"/>
    <lineage>
        <taxon>Archaea</taxon>
        <taxon>Nitrososphaerota</taxon>
        <taxon>Marine Group I</taxon>
    </lineage>
</organism>
<comment type="caution">
    <text evidence="1">The sequence shown here is derived from an EMBL/GenBank/DDBJ whole genome shotgun (WGS) entry which is preliminary data.</text>
</comment>
<sequence length="33" mass="3658">MISIGSAVPGFAQTDSEIFPEWIKTTIKFWAEG</sequence>
<protein>
    <submittedName>
        <fullName evidence="1">Uncharacterized protein</fullName>
    </submittedName>
</protein>